<evidence type="ECO:0000313" key="2">
    <source>
        <dbReference type="EMBL" id="TYS17135.1"/>
    </source>
</evidence>
<feature type="transmembrane region" description="Helical" evidence="1">
    <location>
        <begin position="41"/>
        <end position="60"/>
    </location>
</feature>
<name>A0A5D4NRZ6_9BACI</name>
<dbReference type="Proteomes" id="UP000322267">
    <property type="component" value="Unassembled WGS sequence"/>
</dbReference>
<comment type="caution">
    <text evidence="2">The sequence shown here is derived from an EMBL/GenBank/DDBJ whole genome shotgun (WGS) entry which is preliminary data.</text>
</comment>
<feature type="transmembrane region" description="Helical" evidence="1">
    <location>
        <begin position="7"/>
        <end position="29"/>
    </location>
</feature>
<evidence type="ECO:0000313" key="3">
    <source>
        <dbReference type="Proteomes" id="UP000322267"/>
    </source>
</evidence>
<accession>A0A5D4NRZ6</accession>
<keyword evidence="1" id="KW-0812">Transmembrane</keyword>
<evidence type="ECO:0000256" key="1">
    <source>
        <dbReference type="SAM" id="Phobius"/>
    </source>
</evidence>
<dbReference type="AlphaFoldDB" id="A0A5D4NRZ6"/>
<keyword evidence="1" id="KW-0472">Membrane</keyword>
<reference evidence="2 3" key="1">
    <citation type="submission" date="2019-08" db="EMBL/GenBank/DDBJ databases">
        <title>Bacillus genomes from the desert of Cuatro Cienegas, Coahuila.</title>
        <authorList>
            <person name="Olmedo-Alvarez G."/>
        </authorList>
    </citation>
    <scope>NUCLEOTIDE SEQUENCE [LARGE SCALE GENOMIC DNA]</scope>
    <source>
        <strain evidence="2 3">CH34_1T</strain>
    </source>
</reference>
<keyword evidence="1" id="KW-1133">Transmembrane helix</keyword>
<organism evidence="2 3">
    <name type="scientific">Rossellomorea vietnamensis</name>
    <dbReference type="NCBI Taxonomy" id="218284"/>
    <lineage>
        <taxon>Bacteria</taxon>
        <taxon>Bacillati</taxon>
        <taxon>Bacillota</taxon>
        <taxon>Bacilli</taxon>
        <taxon>Bacillales</taxon>
        <taxon>Bacillaceae</taxon>
        <taxon>Rossellomorea</taxon>
    </lineage>
</organism>
<dbReference type="RefSeq" id="WP_148939750.1">
    <property type="nucleotide sequence ID" value="NZ_VTEI01000004.1"/>
</dbReference>
<proteinExistence type="predicted"/>
<feature type="transmembrane region" description="Helical" evidence="1">
    <location>
        <begin position="67"/>
        <end position="89"/>
    </location>
</feature>
<protein>
    <submittedName>
        <fullName evidence="2">Uncharacterized protein</fullName>
    </submittedName>
</protein>
<gene>
    <name evidence="2" type="ORF">FZC78_11015</name>
</gene>
<sequence length="94" mass="10604">MMFKKTVITIHVFIFLVATIIGLGAVFNISAPDPNRTHEVWFTAIAIYNILVLISMYAQLKLKKGWIFLITVLGLIALFVLLPEIVLYIEGILN</sequence>
<dbReference type="OrthoDB" id="2721651at2"/>
<dbReference type="EMBL" id="VTEI01000004">
    <property type="protein sequence ID" value="TYS17135.1"/>
    <property type="molecule type" value="Genomic_DNA"/>
</dbReference>